<feature type="transmembrane region" description="Helical" evidence="2">
    <location>
        <begin position="61"/>
        <end position="79"/>
    </location>
</feature>
<accession>A0A7Y9KP49</accession>
<feature type="transmembrane region" description="Helical" evidence="2">
    <location>
        <begin position="456"/>
        <end position="475"/>
    </location>
</feature>
<dbReference type="Gene3D" id="3.30.565.10">
    <property type="entry name" value="Histidine kinase-like ATPase, C-terminal domain"/>
    <property type="match status" value="1"/>
</dbReference>
<sequence length="742" mass="78088">MYRSIVGALACLYASLGVFTALPLVGRLAWSDPTVAQRVSISVVLGVVAVLVLLRGERTGQLVLLVVTFVLATPALGTFPVANDSTVGMLLSAIGVMAARLQPMTRALALVAVLGAVHAATVLLLDLPQAGLSLDAMVLVVGTAAAAIGFVNAMQASAIETERVAASNRERERDLTRAEAELAARTMSRRILHDDVLGTLHLLSDSTAPPERVRQQCRTTVEAIRGVISSDDHDGGEDPAGAGAADPDPGLPESYAGLVEALRAQSPVPVDLDVAGRPQRLPVLGEEHRSVLVRAAAEGVRNAVRHGHVDAVTVRLAADRNEVRVEVLDRGVGPGPAPRKGFGLRESVERPLAQAGGRSALLERPGGGAALVLAIPRDPGGALHHAYGLTTNGLGPVRGLARTVALPLGLAWSVVVVNNVVRHPETWTSVVVAVGWLAVTAAIVRRIERGGPGPAWVTLVALATVVVQVLGLALLPAGAMLDFRSWSIGMSAVPLVVLLLSLPLPIGLPVLLVHVLLVLLAPQVRPELTGGLFPWGSLNAVITCPVPSLVLGTLIRRQGRSLRDLRRLERALDQRRAADAWRATMTDLYFTHVRDEVLPWLDEIARGERTPDAPDTVAHARLLAVAARDDLYAPGFFDDALRDDVARFRSEGGVVELRAGLHPGAHERALGRVLRALLPASPGRRIIVTPPAADDRRVRISIVPAPDAPAIDAARAGAGSALRADVDPYRAVLLVDDLPGSG</sequence>
<feature type="transmembrane region" description="Helical" evidence="2">
    <location>
        <begin position="495"/>
        <end position="520"/>
    </location>
</feature>
<feature type="transmembrane region" description="Helical" evidence="2">
    <location>
        <begin position="108"/>
        <end position="125"/>
    </location>
</feature>
<reference evidence="3 4" key="2">
    <citation type="submission" date="2020-08" db="EMBL/GenBank/DDBJ databases">
        <title>The Agave Microbiome: Exploring the role of microbial communities in plant adaptations to desert environments.</title>
        <authorList>
            <person name="Partida-Martinez L.P."/>
        </authorList>
    </citation>
    <scope>NUCLEOTIDE SEQUENCE [LARGE SCALE GENOMIC DNA]</scope>
    <source>
        <strain evidence="3 4">AT2.17</strain>
    </source>
</reference>
<dbReference type="EMBL" id="JACCBW010000001">
    <property type="protein sequence ID" value="NYE36356.1"/>
    <property type="molecule type" value="Genomic_DNA"/>
</dbReference>
<evidence type="ECO:0000256" key="2">
    <source>
        <dbReference type="SAM" id="Phobius"/>
    </source>
</evidence>
<dbReference type="AlphaFoldDB" id="A0A7Y9KP49"/>
<keyword evidence="4" id="KW-1185">Reference proteome</keyword>
<proteinExistence type="predicted"/>
<name>A0A7Y9KP49_9ACTN</name>
<reference evidence="3 4" key="1">
    <citation type="submission" date="2020-07" db="EMBL/GenBank/DDBJ databases">
        <authorList>
            <person name="Partida-Martinez L."/>
            <person name="Huntemann M."/>
            <person name="Clum A."/>
            <person name="Wang J."/>
            <person name="Palaniappan K."/>
            <person name="Ritter S."/>
            <person name="Chen I.-M."/>
            <person name="Stamatis D."/>
            <person name="Reddy T."/>
            <person name="O'Malley R."/>
            <person name="Daum C."/>
            <person name="Shapiro N."/>
            <person name="Ivanova N."/>
            <person name="Kyrpides N."/>
            <person name="Woyke T."/>
        </authorList>
    </citation>
    <scope>NUCLEOTIDE SEQUENCE [LARGE SCALE GENOMIC DNA]</scope>
    <source>
        <strain evidence="3 4">AT2.17</strain>
    </source>
</reference>
<feature type="transmembrane region" description="Helical" evidence="2">
    <location>
        <begin position="404"/>
        <end position="421"/>
    </location>
</feature>
<dbReference type="Proteomes" id="UP000549911">
    <property type="component" value="Unassembled WGS sequence"/>
</dbReference>
<keyword evidence="2" id="KW-0472">Membrane</keyword>
<protein>
    <submittedName>
        <fullName evidence="3">Signal transduction histidine kinase</fullName>
    </submittedName>
</protein>
<feature type="region of interest" description="Disordered" evidence="1">
    <location>
        <begin position="227"/>
        <end position="253"/>
    </location>
</feature>
<keyword evidence="2" id="KW-0812">Transmembrane</keyword>
<feature type="compositionally biased region" description="Low complexity" evidence="1">
    <location>
        <begin position="239"/>
        <end position="252"/>
    </location>
</feature>
<keyword evidence="3" id="KW-0418">Kinase</keyword>
<feature type="transmembrane region" description="Helical" evidence="2">
    <location>
        <begin position="427"/>
        <end position="444"/>
    </location>
</feature>
<evidence type="ECO:0000256" key="1">
    <source>
        <dbReference type="SAM" id="MobiDB-lite"/>
    </source>
</evidence>
<dbReference type="RefSeq" id="WP_179618898.1">
    <property type="nucleotide sequence ID" value="NZ_JACCBW010000001.1"/>
</dbReference>
<evidence type="ECO:0000313" key="3">
    <source>
        <dbReference type="EMBL" id="NYE36356.1"/>
    </source>
</evidence>
<organism evidence="3 4">
    <name type="scientific">Nocardioides cavernae</name>
    <dbReference type="NCBI Taxonomy" id="1921566"/>
    <lineage>
        <taxon>Bacteria</taxon>
        <taxon>Bacillati</taxon>
        <taxon>Actinomycetota</taxon>
        <taxon>Actinomycetes</taxon>
        <taxon>Propionibacteriales</taxon>
        <taxon>Nocardioidaceae</taxon>
        <taxon>Nocardioides</taxon>
    </lineage>
</organism>
<gene>
    <name evidence="3" type="ORF">F4692_001460</name>
</gene>
<feature type="transmembrane region" description="Helical" evidence="2">
    <location>
        <begin position="37"/>
        <end position="54"/>
    </location>
</feature>
<keyword evidence="2" id="KW-1133">Transmembrane helix</keyword>
<keyword evidence="3" id="KW-0808">Transferase</keyword>
<feature type="transmembrane region" description="Helical" evidence="2">
    <location>
        <begin position="532"/>
        <end position="555"/>
    </location>
</feature>
<dbReference type="GO" id="GO:0016301">
    <property type="term" value="F:kinase activity"/>
    <property type="evidence" value="ECO:0007669"/>
    <property type="project" value="UniProtKB-KW"/>
</dbReference>
<comment type="caution">
    <text evidence="3">The sequence shown here is derived from an EMBL/GenBank/DDBJ whole genome shotgun (WGS) entry which is preliminary data.</text>
</comment>
<dbReference type="InterPro" id="IPR036890">
    <property type="entry name" value="HATPase_C_sf"/>
</dbReference>
<evidence type="ECO:0000313" key="4">
    <source>
        <dbReference type="Proteomes" id="UP000549911"/>
    </source>
</evidence>
<feature type="transmembrane region" description="Helical" evidence="2">
    <location>
        <begin position="131"/>
        <end position="153"/>
    </location>
</feature>
<dbReference type="SUPFAM" id="SSF55874">
    <property type="entry name" value="ATPase domain of HSP90 chaperone/DNA topoisomerase II/histidine kinase"/>
    <property type="match status" value="1"/>
</dbReference>